<accession>A0A8G2CHZ4</accession>
<organism evidence="3 4">
    <name type="scientific">Acidiphilium rubrum</name>
    <dbReference type="NCBI Taxonomy" id="526"/>
    <lineage>
        <taxon>Bacteria</taxon>
        <taxon>Pseudomonadati</taxon>
        <taxon>Pseudomonadota</taxon>
        <taxon>Alphaproteobacteria</taxon>
        <taxon>Acetobacterales</taxon>
        <taxon>Acidocellaceae</taxon>
        <taxon>Acidiphilium</taxon>
    </lineage>
</organism>
<dbReference type="AlphaFoldDB" id="A0A8G2CHZ4"/>
<name>A0A8G2CHZ4_ACIRU</name>
<feature type="domain" description="Lipid/polyisoprenoid-binding YceI-like" evidence="2">
    <location>
        <begin position="28"/>
        <end position="188"/>
    </location>
</feature>
<evidence type="ECO:0000313" key="3">
    <source>
        <dbReference type="EMBL" id="SIQ16470.1"/>
    </source>
</evidence>
<feature type="chain" id="PRO_5034163496" evidence="1">
    <location>
        <begin position="24"/>
        <end position="191"/>
    </location>
</feature>
<dbReference type="InterPro" id="IPR036761">
    <property type="entry name" value="TTHA0802/YceI-like_sf"/>
</dbReference>
<proteinExistence type="predicted"/>
<protein>
    <submittedName>
        <fullName evidence="3">Polyisoprenoid-binding protein YceI</fullName>
    </submittedName>
</protein>
<evidence type="ECO:0000256" key="1">
    <source>
        <dbReference type="SAM" id="SignalP"/>
    </source>
</evidence>
<gene>
    <name evidence="3" type="ORF">SAMN05421828_10271</name>
</gene>
<evidence type="ECO:0000313" key="4">
    <source>
        <dbReference type="Proteomes" id="UP000186308"/>
    </source>
</evidence>
<dbReference type="InterPro" id="IPR007372">
    <property type="entry name" value="Lipid/polyisoprenoid-bd_YceI"/>
</dbReference>
<dbReference type="RefSeq" id="WP_029311422.1">
    <property type="nucleotide sequence ID" value="NZ_FTNE01000002.1"/>
</dbReference>
<dbReference type="Pfam" id="PF04264">
    <property type="entry name" value="YceI"/>
    <property type="match status" value="1"/>
</dbReference>
<dbReference type="PANTHER" id="PTHR34406">
    <property type="entry name" value="PROTEIN YCEI"/>
    <property type="match status" value="1"/>
</dbReference>
<reference evidence="3 4" key="1">
    <citation type="submission" date="2017-01" db="EMBL/GenBank/DDBJ databases">
        <authorList>
            <person name="Varghese N."/>
            <person name="Submissions S."/>
        </authorList>
    </citation>
    <scope>NUCLEOTIDE SEQUENCE [LARGE SCALE GENOMIC DNA]</scope>
    <source>
        <strain evidence="3 4">ATCC 35905</strain>
    </source>
</reference>
<keyword evidence="4" id="KW-1185">Reference proteome</keyword>
<feature type="signal peptide" evidence="1">
    <location>
        <begin position="1"/>
        <end position="23"/>
    </location>
</feature>
<dbReference type="SMART" id="SM00867">
    <property type="entry name" value="YceI"/>
    <property type="match status" value="1"/>
</dbReference>
<dbReference type="Gene3D" id="2.40.128.110">
    <property type="entry name" value="Lipid/polyisoprenoid-binding, YceI-like"/>
    <property type="match status" value="1"/>
</dbReference>
<dbReference type="SUPFAM" id="SSF101874">
    <property type="entry name" value="YceI-like"/>
    <property type="match status" value="1"/>
</dbReference>
<dbReference type="OrthoDB" id="1247465at2"/>
<evidence type="ECO:0000259" key="2">
    <source>
        <dbReference type="SMART" id="SM00867"/>
    </source>
</evidence>
<keyword evidence="1" id="KW-0732">Signal</keyword>
<dbReference type="PANTHER" id="PTHR34406:SF1">
    <property type="entry name" value="PROTEIN YCEI"/>
    <property type="match status" value="1"/>
</dbReference>
<dbReference type="EMBL" id="FTNE01000002">
    <property type="protein sequence ID" value="SIQ16470.1"/>
    <property type="molecule type" value="Genomic_DNA"/>
</dbReference>
<comment type="caution">
    <text evidence="3">The sequence shown here is derived from an EMBL/GenBank/DDBJ whole genome shotgun (WGS) entry which is preliminary data.</text>
</comment>
<dbReference type="Proteomes" id="UP000186308">
    <property type="component" value="Unassembled WGS sequence"/>
</dbReference>
<sequence length="191" mass="19993">MNSFTRFSIAAATLLASPLAAHAAGAPRWTVDAAKSSLGFTGTQTGTKFHGTFKTFTADIAFSPDDLADSHIDVTVDLASASTGDSQRDTALPGKDWFDVSKSPQAVFTSNRITKTGANTYQAIGTLQLRGVTKPLTLPFTVTIAGDTAHATASANLLRTAFGVGQGPWQSGQWVALNVDVTIDLTATKMK</sequence>